<feature type="domain" description="C2H2-type" evidence="3">
    <location>
        <begin position="298"/>
        <end position="326"/>
    </location>
</feature>
<evidence type="ECO:0000313" key="5">
    <source>
        <dbReference type="RefSeq" id="XP_033360214.1"/>
    </source>
</evidence>
<dbReference type="PANTHER" id="PTHR21020:SF0">
    <property type="entry name" value="ZINC FINGER PROTEIN 800"/>
    <property type="match status" value="1"/>
</dbReference>
<feature type="domain" description="C2H2-type" evidence="3">
    <location>
        <begin position="268"/>
        <end position="296"/>
    </location>
</feature>
<feature type="domain" description="C2H2-type" evidence="3">
    <location>
        <begin position="90"/>
        <end position="117"/>
    </location>
</feature>
<proteinExistence type="predicted"/>
<keyword evidence="1" id="KW-0863">Zinc-finger</keyword>
<dbReference type="PROSITE" id="PS00028">
    <property type="entry name" value="ZINC_FINGER_C2H2_1"/>
    <property type="match status" value="3"/>
</dbReference>
<dbReference type="Proteomes" id="UP000504631">
    <property type="component" value="Unplaced"/>
</dbReference>
<dbReference type="InterPro" id="IPR013087">
    <property type="entry name" value="Znf_C2H2_type"/>
</dbReference>
<keyword evidence="1" id="KW-0862">Zinc</keyword>
<dbReference type="PANTHER" id="PTHR21020">
    <property type="entry name" value="ZINC FINGER PROTEIN 800"/>
    <property type="match status" value="1"/>
</dbReference>
<dbReference type="Gene3D" id="3.30.160.60">
    <property type="entry name" value="Classic Zinc Finger"/>
    <property type="match status" value="2"/>
</dbReference>
<keyword evidence="1" id="KW-0479">Metal-binding</keyword>
<protein>
    <submittedName>
        <fullName evidence="5">Zinc finger protein 800 isoform X1</fullName>
    </submittedName>
</protein>
<evidence type="ECO:0000256" key="2">
    <source>
        <dbReference type="SAM" id="MobiDB-lite"/>
    </source>
</evidence>
<dbReference type="RefSeq" id="XP_033360214.1">
    <property type="nucleotide sequence ID" value="XM_033504323.1"/>
</dbReference>
<sequence>MQERRFNKIIRWIYNAQYKMKSKTKAKKSNGKFGKVKFSPKGITSVNPDLSQLHPPIDISDSTLYRVSKILENGSDEVRSILAYECDLVYECRICRSLFRSLVNFISHKRVYCKEKFDVTFVRDSSNDYDITSMNNLDIQKTQGLFKEGCGNDRILRSQACKEKEKKDLTAIVNTLQKKQIENIQTNTQRLCLETVHSNSSAVYQTVESVFSTESNTDLMKAQVTELKNINERTVMLDLNGQVLEFSQKLSGNTVTQVRNNEESDKEVICPICYAKFSTKKTLTVHTRTLHTSHRLCYPCPCCSSTFANTWSVYRHLFKVHRKSNEQVRKLRSQIQEKAFIKDTTIAEDLQKEDDQKNLVNSALRDNETQEWIDQLELDTELQRCGGCGKRFDRKAALSAHLQYCNRRVAAYESITKDKKINKIPSNDVSNENTNETSIRVEAVASLSKADWDMLNSEGLVSQNVSNGNVARILTNGVQENLVKDNLSSASDVSDPLEIVYTSINKHKANIGSKKRKNKESTKRLNNNAENIAKGISVEANVGHDTATEKLDHVLSMEKKVASIVNFEKLQCLPCKRKFPSVHNLRRHAAIHIGWNRYQCRLCDYKCFVKCDCIAHCNKVHNAQNNRVVIDEMITQIPDDQYLCGQDITSNITNLEQEIDAPEVVEVNITPGNMGLDVKMREKGTNETETKIVDKNSIVVHENGKTQETMDNGIKENNLGADQDLRKMVMEVIFGSSEVHSAKQTGVKETEHSSSKLQNKGEGAQFKDSNLKESAYMQDNLRPQRPIRNKIKPLNKDFIYDLKEVTFRKDSLIVKSLNKPLAKKSPVQEDDNLEKDLDQPSKRFKPIENEEILIPCANNSIVNECEIELSRGFKNSFTVSQCRN</sequence>
<evidence type="ECO:0000256" key="1">
    <source>
        <dbReference type="PROSITE-ProRule" id="PRU00042"/>
    </source>
</evidence>
<dbReference type="PROSITE" id="PS50157">
    <property type="entry name" value="ZINC_FINGER_C2H2_2"/>
    <property type="match status" value="4"/>
</dbReference>
<organism evidence="4 5">
    <name type="scientific">Bombus vosnesenskii</name>
    <dbReference type="NCBI Taxonomy" id="207650"/>
    <lineage>
        <taxon>Eukaryota</taxon>
        <taxon>Metazoa</taxon>
        <taxon>Ecdysozoa</taxon>
        <taxon>Arthropoda</taxon>
        <taxon>Hexapoda</taxon>
        <taxon>Insecta</taxon>
        <taxon>Pterygota</taxon>
        <taxon>Neoptera</taxon>
        <taxon>Endopterygota</taxon>
        <taxon>Hymenoptera</taxon>
        <taxon>Apocrita</taxon>
        <taxon>Aculeata</taxon>
        <taxon>Apoidea</taxon>
        <taxon>Anthophila</taxon>
        <taxon>Apidae</taxon>
        <taxon>Bombus</taxon>
        <taxon>Pyrobombus</taxon>
    </lineage>
</organism>
<dbReference type="Pfam" id="PF00096">
    <property type="entry name" value="zf-C2H2"/>
    <property type="match status" value="2"/>
</dbReference>
<feature type="region of interest" description="Disordered" evidence="2">
    <location>
        <begin position="741"/>
        <end position="768"/>
    </location>
</feature>
<dbReference type="GeneID" id="117239055"/>
<dbReference type="KEGG" id="bvk:117239055"/>
<dbReference type="InterPro" id="IPR039149">
    <property type="entry name" value="ZNF800"/>
</dbReference>
<evidence type="ECO:0000259" key="3">
    <source>
        <dbReference type="PROSITE" id="PS50157"/>
    </source>
</evidence>
<evidence type="ECO:0000313" key="4">
    <source>
        <dbReference type="Proteomes" id="UP000504631"/>
    </source>
</evidence>
<dbReference type="AlphaFoldDB" id="A0A6J3L8B9"/>
<reference evidence="5" key="1">
    <citation type="submission" date="2025-08" db="UniProtKB">
        <authorList>
            <consortium name="RefSeq"/>
        </authorList>
    </citation>
    <scope>IDENTIFICATION</scope>
    <source>
        <tissue evidence="5">Muscle</tissue>
    </source>
</reference>
<accession>A0A6J3L8B9</accession>
<dbReference type="SMART" id="SM00355">
    <property type="entry name" value="ZnF_C2H2"/>
    <property type="match status" value="6"/>
</dbReference>
<gene>
    <name evidence="5" type="primary">LOC117239055</name>
</gene>
<keyword evidence="4" id="KW-1185">Reference proteome</keyword>
<feature type="domain" description="C2H2-type" evidence="3">
    <location>
        <begin position="570"/>
        <end position="597"/>
    </location>
</feature>
<dbReference type="GO" id="GO:0008270">
    <property type="term" value="F:zinc ion binding"/>
    <property type="evidence" value="ECO:0007669"/>
    <property type="project" value="UniProtKB-KW"/>
</dbReference>
<name>A0A6J3L8B9_9HYME</name>